<organism evidence="1 2">
    <name type="scientific">Cercophora scortea</name>
    <dbReference type="NCBI Taxonomy" id="314031"/>
    <lineage>
        <taxon>Eukaryota</taxon>
        <taxon>Fungi</taxon>
        <taxon>Dikarya</taxon>
        <taxon>Ascomycota</taxon>
        <taxon>Pezizomycotina</taxon>
        <taxon>Sordariomycetes</taxon>
        <taxon>Sordariomycetidae</taxon>
        <taxon>Sordariales</taxon>
        <taxon>Lasiosphaeriaceae</taxon>
        <taxon>Cercophora</taxon>
    </lineage>
</organism>
<dbReference type="Proteomes" id="UP001286456">
    <property type="component" value="Unassembled WGS sequence"/>
</dbReference>
<accession>A0AAE0IX57</accession>
<dbReference type="EMBL" id="JAUEPO010000002">
    <property type="protein sequence ID" value="KAK3332577.1"/>
    <property type="molecule type" value="Genomic_DNA"/>
</dbReference>
<reference evidence="1" key="1">
    <citation type="journal article" date="2023" name="Mol. Phylogenet. Evol.">
        <title>Genome-scale phylogeny and comparative genomics of the fungal order Sordariales.</title>
        <authorList>
            <person name="Hensen N."/>
            <person name="Bonometti L."/>
            <person name="Westerberg I."/>
            <person name="Brannstrom I.O."/>
            <person name="Guillou S."/>
            <person name="Cros-Aarteil S."/>
            <person name="Calhoun S."/>
            <person name="Haridas S."/>
            <person name="Kuo A."/>
            <person name="Mondo S."/>
            <person name="Pangilinan J."/>
            <person name="Riley R."/>
            <person name="LaButti K."/>
            <person name="Andreopoulos B."/>
            <person name="Lipzen A."/>
            <person name="Chen C."/>
            <person name="Yan M."/>
            <person name="Daum C."/>
            <person name="Ng V."/>
            <person name="Clum A."/>
            <person name="Steindorff A."/>
            <person name="Ohm R.A."/>
            <person name="Martin F."/>
            <person name="Silar P."/>
            <person name="Natvig D.O."/>
            <person name="Lalanne C."/>
            <person name="Gautier V."/>
            <person name="Ament-Velasquez S.L."/>
            <person name="Kruys A."/>
            <person name="Hutchinson M.I."/>
            <person name="Powell A.J."/>
            <person name="Barry K."/>
            <person name="Miller A.N."/>
            <person name="Grigoriev I.V."/>
            <person name="Debuchy R."/>
            <person name="Gladieux P."/>
            <person name="Hiltunen Thoren M."/>
            <person name="Johannesson H."/>
        </authorList>
    </citation>
    <scope>NUCLEOTIDE SEQUENCE</scope>
    <source>
        <strain evidence="1">SMH4131-1</strain>
    </source>
</reference>
<reference evidence="1" key="2">
    <citation type="submission" date="2023-06" db="EMBL/GenBank/DDBJ databases">
        <authorList>
            <consortium name="Lawrence Berkeley National Laboratory"/>
            <person name="Haridas S."/>
            <person name="Hensen N."/>
            <person name="Bonometti L."/>
            <person name="Westerberg I."/>
            <person name="Brannstrom I.O."/>
            <person name="Guillou S."/>
            <person name="Cros-Aarteil S."/>
            <person name="Calhoun S."/>
            <person name="Kuo A."/>
            <person name="Mondo S."/>
            <person name="Pangilinan J."/>
            <person name="Riley R."/>
            <person name="Labutti K."/>
            <person name="Andreopoulos B."/>
            <person name="Lipzen A."/>
            <person name="Chen C."/>
            <person name="Yanf M."/>
            <person name="Daum C."/>
            <person name="Ng V."/>
            <person name="Clum A."/>
            <person name="Steindorff A."/>
            <person name="Ohm R."/>
            <person name="Martin F."/>
            <person name="Silar P."/>
            <person name="Natvig D."/>
            <person name="Lalanne C."/>
            <person name="Gautier V."/>
            <person name="Ament-Velasquez S.L."/>
            <person name="Kruys A."/>
            <person name="Hutchinson M.I."/>
            <person name="Powell A.J."/>
            <person name="Barry K."/>
            <person name="Miller A.N."/>
            <person name="Grigoriev I.V."/>
            <person name="Debuchy R."/>
            <person name="Gladieux P."/>
            <person name="Thoren M.H."/>
            <person name="Johannesson H."/>
        </authorList>
    </citation>
    <scope>NUCLEOTIDE SEQUENCE</scope>
    <source>
        <strain evidence="1">SMH4131-1</strain>
    </source>
</reference>
<gene>
    <name evidence="1" type="ORF">B0T19DRAFT_439402</name>
</gene>
<sequence length="330" mass="38177">MAAVAIPNPNLHFNHLIACYPILSTLASHVSALDLLNLALTSRANHAHILASPPIFAKLRRSCVCDGHGLRDRQDRTGLYKDYSKGYTPPGPRLPDGGEDIDSDEEIEVRVFNRTCGEALPCVKCGVNVCEECRYYPRVKECYSQSCRPHLNGAWQMANVMAMCTACDEKQEDQLKGRFLSELCDCHIFRRWICSKCVVEEHKEFRAYRRNFTAPEFNPDEDVEYKRFIGTSWIQDHQFMRYLLCPCGDKVPPGFRLRCTWCKRRHLPYEDWHDEYRQVGGDRMSWIDDDPTYPVWVTDHRRKYPSPYPPLRYNQLVHEAAQTNPEGAGV</sequence>
<evidence type="ECO:0000313" key="1">
    <source>
        <dbReference type="EMBL" id="KAK3332577.1"/>
    </source>
</evidence>
<evidence type="ECO:0000313" key="2">
    <source>
        <dbReference type="Proteomes" id="UP001286456"/>
    </source>
</evidence>
<name>A0AAE0IX57_9PEZI</name>
<protein>
    <submittedName>
        <fullName evidence="1">Uncharacterized protein</fullName>
    </submittedName>
</protein>
<comment type="caution">
    <text evidence="1">The sequence shown here is derived from an EMBL/GenBank/DDBJ whole genome shotgun (WGS) entry which is preliminary data.</text>
</comment>
<proteinExistence type="predicted"/>
<keyword evidence="2" id="KW-1185">Reference proteome</keyword>
<dbReference type="AlphaFoldDB" id="A0AAE0IX57"/>